<dbReference type="InterPro" id="IPR022310">
    <property type="entry name" value="NAD/GMP_synthase"/>
</dbReference>
<dbReference type="InterPro" id="IPR020022">
    <property type="entry name" value="N-acetyl_sugar_amidoTrfase"/>
</dbReference>
<protein>
    <submittedName>
        <fullName evidence="3">N-acetyl sugar amidotransferase</fullName>
    </submittedName>
</protein>
<name>A0ABS7GNN5_9HYPH</name>
<dbReference type="RefSeq" id="WP_220333052.1">
    <property type="nucleotide sequence ID" value="NZ_JAEUAK010000001.1"/>
</dbReference>
<dbReference type="Proteomes" id="UP000717752">
    <property type="component" value="Unassembled WGS sequence"/>
</dbReference>
<dbReference type="SUPFAM" id="SSF52402">
    <property type="entry name" value="Adenine nucleotide alpha hydrolases-like"/>
    <property type="match status" value="1"/>
</dbReference>
<dbReference type="InterPro" id="IPR014729">
    <property type="entry name" value="Rossmann-like_a/b/a_fold"/>
</dbReference>
<gene>
    <name evidence="3" type="ORF">JNB85_03855</name>
</gene>
<dbReference type="EMBL" id="JAEUAK010000001">
    <property type="protein sequence ID" value="MBW9051548.1"/>
    <property type="molecule type" value="Genomic_DNA"/>
</dbReference>
<dbReference type="Pfam" id="PF02540">
    <property type="entry name" value="NAD_synthase"/>
    <property type="match status" value="1"/>
</dbReference>
<organism evidence="3 4">
    <name type="scientific">Rhizobium mesosinicum</name>
    <dbReference type="NCBI Taxonomy" id="335017"/>
    <lineage>
        <taxon>Bacteria</taxon>
        <taxon>Pseudomonadati</taxon>
        <taxon>Pseudomonadota</taxon>
        <taxon>Alphaproteobacteria</taxon>
        <taxon>Hyphomicrobiales</taxon>
        <taxon>Rhizobiaceae</taxon>
        <taxon>Rhizobium/Agrobacterium group</taxon>
        <taxon>Rhizobium</taxon>
    </lineage>
</organism>
<keyword evidence="4" id="KW-1185">Reference proteome</keyword>
<evidence type="ECO:0000259" key="2">
    <source>
        <dbReference type="Pfam" id="PF02540"/>
    </source>
</evidence>
<evidence type="ECO:0000256" key="1">
    <source>
        <dbReference type="ARBA" id="ARBA00022598"/>
    </source>
</evidence>
<keyword evidence="1" id="KW-0436">Ligase</keyword>
<feature type="domain" description="NAD/GMP synthase" evidence="2">
    <location>
        <begin position="53"/>
        <end position="130"/>
    </location>
</feature>
<dbReference type="Gene3D" id="3.40.50.620">
    <property type="entry name" value="HUPs"/>
    <property type="match status" value="1"/>
</dbReference>
<comment type="caution">
    <text evidence="3">The sequence shown here is derived from an EMBL/GenBank/DDBJ whole genome shotgun (WGS) entry which is preliminary data.</text>
</comment>
<sequence>MRETQRICSFCIMDDSNPAIEFDASGQCNCCRDALTRKPHEWWPGPEGDLRMQRLVAMLKQEGKNKPYDAMVGLSGGIDSAFLAHLAGRKHGLRLLAVHIDGGWNSEPAVHNIERLVRKLDLDLHTYVVEWQEMRDLQVSFLKASVLNQDIPQDHAFFSTLYRTATKFGIRHFLSGVNFASESVVPPGFGYPSIDGTHARAIQKRFGSMTLTTYPFMSFPEYMWMTRVRKQLTIHRPLNYFDYDKEKAQEELRREYGWRDYGSKHSESRFTKFYQDIYLPAKFNFDKRRLHLSSLIVAGQMTRDDALAEISKPIILERDARRETKFVAKKLGLTEQQLQSYMLAPPVPHTNYPNGMMLHEVLMQLRRWTRKLMPVRRHRTAKATNVD</sequence>
<dbReference type="CDD" id="cd01996">
    <property type="entry name" value="AANH_WbpG-like"/>
    <property type="match status" value="1"/>
</dbReference>
<accession>A0ABS7GNN5</accession>
<reference evidence="3 4" key="1">
    <citation type="journal article" date="2021" name="MBio">
        <title>Poor Competitiveness of Bradyrhizobium in Pigeon Pea Root Colonization in Indian Soils.</title>
        <authorList>
            <person name="Chalasani D."/>
            <person name="Basu A."/>
            <person name="Pullabhotla S.V.S.R.N."/>
            <person name="Jorrin B."/>
            <person name="Neal A.L."/>
            <person name="Poole P.S."/>
            <person name="Podile A.R."/>
            <person name="Tkacz A."/>
        </authorList>
    </citation>
    <scope>NUCLEOTIDE SEQUENCE [LARGE SCALE GENOMIC DNA]</scope>
    <source>
        <strain evidence="3 4">HU56</strain>
    </source>
</reference>
<evidence type="ECO:0000313" key="3">
    <source>
        <dbReference type="EMBL" id="MBW9051548.1"/>
    </source>
</evidence>
<proteinExistence type="predicted"/>
<evidence type="ECO:0000313" key="4">
    <source>
        <dbReference type="Proteomes" id="UP000717752"/>
    </source>
</evidence>
<dbReference type="NCBIfam" id="TIGR03573">
    <property type="entry name" value="WbuX"/>
    <property type="match status" value="1"/>
</dbReference>